<evidence type="ECO:0000313" key="15">
    <source>
        <dbReference type="WBParaSite" id="Pan_g22409.t1"/>
    </source>
</evidence>
<dbReference type="InterPro" id="IPR017871">
    <property type="entry name" value="ABC_transporter-like_CS"/>
</dbReference>
<evidence type="ECO:0000259" key="13">
    <source>
        <dbReference type="PROSITE" id="PS50929"/>
    </source>
</evidence>
<keyword evidence="6" id="KW-0547">Nucleotide-binding</keyword>
<keyword evidence="5" id="KW-0677">Repeat</keyword>
<dbReference type="CDD" id="cd18578">
    <property type="entry name" value="ABC_6TM_Pgp_ABCB1_D2_like"/>
    <property type="match status" value="1"/>
</dbReference>
<evidence type="ECO:0000256" key="3">
    <source>
        <dbReference type="ARBA" id="ARBA00022448"/>
    </source>
</evidence>
<evidence type="ECO:0000256" key="2">
    <source>
        <dbReference type="ARBA" id="ARBA00007577"/>
    </source>
</evidence>
<dbReference type="InterPro" id="IPR039421">
    <property type="entry name" value="Type_1_exporter"/>
</dbReference>
<dbReference type="FunFam" id="1.20.1560.10:FF:000018">
    <property type="entry name" value="ATP-binding cassette subfamily B member 11"/>
    <property type="match status" value="1"/>
</dbReference>
<comment type="subcellular location">
    <subcellularLocation>
        <location evidence="1">Membrane</location>
        <topology evidence="1">Multi-pass membrane protein</topology>
    </subcellularLocation>
</comment>
<reference evidence="15" key="2">
    <citation type="submission" date="2020-10" db="UniProtKB">
        <authorList>
            <consortium name="WormBaseParasite"/>
        </authorList>
    </citation>
    <scope>IDENTIFICATION</scope>
</reference>
<keyword evidence="4 11" id="KW-0812">Transmembrane</keyword>
<dbReference type="FunFam" id="3.40.50.300:FF:000205">
    <property type="entry name" value="ABC transporter B family member 4"/>
    <property type="match status" value="1"/>
</dbReference>
<feature type="transmembrane region" description="Helical" evidence="11">
    <location>
        <begin position="893"/>
        <end position="910"/>
    </location>
</feature>
<evidence type="ECO:0000259" key="12">
    <source>
        <dbReference type="PROSITE" id="PS50893"/>
    </source>
</evidence>
<organism evidence="14 15">
    <name type="scientific">Panagrellus redivivus</name>
    <name type="common">Microworm</name>
    <dbReference type="NCBI Taxonomy" id="6233"/>
    <lineage>
        <taxon>Eukaryota</taxon>
        <taxon>Metazoa</taxon>
        <taxon>Ecdysozoa</taxon>
        <taxon>Nematoda</taxon>
        <taxon>Chromadorea</taxon>
        <taxon>Rhabditida</taxon>
        <taxon>Tylenchina</taxon>
        <taxon>Panagrolaimomorpha</taxon>
        <taxon>Panagrolaimoidea</taxon>
        <taxon>Panagrolaimidae</taxon>
        <taxon>Panagrellus</taxon>
    </lineage>
</organism>
<dbReference type="GO" id="GO:0090374">
    <property type="term" value="P:oligopeptide export from mitochondrion"/>
    <property type="evidence" value="ECO:0007669"/>
    <property type="project" value="TreeGrafter"/>
</dbReference>
<dbReference type="InterPro" id="IPR036640">
    <property type="entry name" value="ABC1_TM_sf"/>
</dbReference>
<evidence type="ECO:0000256" key="1">
    <source>
        <dbReference type="ARBA" id="ARBA00004141"/>
    </source>
</evidence>
<protein>
    <submittedName>
        <fullName evidence="15">p-glycoprotein</fullName>
    </submittedName>
</protein>
<dbReference type="InterPro" id="IPR027417">
    <property type="entry name" value="P-loop_NTPase"/>
</dbReference>
<feature type="domain" description="ABC transmembrane type-1" evidence="13">
    <location>
        <begin position="68"/>
        <end position="376"/>
    </location>
</feature>
<dbReference type="PROSITE" id="PS00211">
    <property type="entry name" value="ABC_TRANSPORTER_1"/>
    <property type="match status" value="2"/>
</dbReference>
<dbReference type="PROSITE" id="PS50929">
    <property type="entry name" value="ABC_TM1F"/>
    <property type="match status" value="2"/>
</dbReference>
<dbReference type="CDD" id="cd18577">
    <property type="entry name" value="ABC_6TM_Pgp_ABCB1_D1_like"/>
    <property type="match status" value="1"/>
</dbReference>
<feature type="transmembrane region" description="Helical" evidence="11">
    <location>
        <begin position="1009"/>
        <end position="1031"/>
    </location>
</feature>
<evidence type="ECO:0000256" key="7">
    <source>
        <dbReference type="ARBA" id="ARBA00022840"/>
    </source>
</evidence>
<feature type="domain" description="ABC transporter" evidence="12">
    <location>
        <begin position="411"/>
        <end position="647"/>
    </location>
</feature>
<dbReference type="Pfam" id="PF00664">
    <property type="entry name" value="ABC_membrane"/>
    <property type="match status" value="2"/>
</dbReference>
<name>A0A7E4VKT7_PANRE</name>
<evidence type="ECO:0000256" key="8">
    <source>
        <dbReference type="ARBA" id="ARBA00022989"/>
    </source>
</evidence>
<dbReference type="InterPro" id="IPR003439">
    <property type="entry name" value="ABC_transporter-like_ATP-bd"/>
</dbReference>
<keyword evidence="7" id="KW-0067">ATP-binding</keyword>
<keyword evidence="9 11" id="KW-0472">Membrane</keyword>
<sequence>MPVEVLGKTHGKDEFHDKNLLISAGANKSYGSLSSMTVSGSVDLVPESVKRYGLFGYSETLDYILITIGTIASIIHGAGFPLLSIVLGGMTTVFLRAQNSPFVTGVPAVPVADTGGVPPITQEEFTSEVTRFSLYYLGLGVLMFLTSYIQIACWESVAERMVNKLRNNYLLSILRQEIAWFDTKQTGNLTARLTDDLERVREGLGDKLSLFIQMISGFIAGFVIGFVYNWQMALVMLIFTPFLALTNAWMAKITSQRTAIEQKKYAVAGAIAEETFSSMRTVHALNAQRQELDRYEVALEDGRRTGLIKYFYMGVGVGSSHITMYLSYAVAFYFGSLLVSWDPNFNRGTVFTVFFSVMNGSTALGGALPHLTSMSMAKGAAKSVLSVINNHPKIDPYSENGIIPTKVRGAIDVNNVHFRYPLRKDVKILNGISIKVRPGEKVALVGSSGCGKSTIVNLLLRFYDPEQGNITLDGHDLRELNVKSLRDAIGIVSQEPILFDGTLEENVLLGNELGSREDVIRCLKAANAYGFITKLPDGLYTRVGERGVQLSGGQKQRIAIARALIKNPKILLLDEATSALDTESERIVQQALDKAMEGRTTIVVAHRLSTIRDADQIHIFKDGQIIESGRHEELIATRGVYYEMVEAQQLQRVEEEEKMGALEEDVFEDPEIPENTSATAPSVRSRMSRTTSAVSRKVSRKMSSHAESVVSRVSDAQDIREMQEQIEDSLVKPTSMSKIFNMNRDSWHFLLFGLAGCTLSGLVTPFFALVYSQIFQVFSEPIEQMKSDAIFWSAMFLVLGLVSAGGFFLSSMMLGRCGEALTKKLRYEAFKNLLRQDIGFYDDDRHGTGKLCTRFATDAPNVRYVFTRLPVVMSSVVTLIGAIIIGFMYGWQLALVLLAVIPLILASGYFEMSMQFGKAMQDSQLLEEAGKVAGEAVENIRTVQGLNKQFIFHEKYVHHLQEPFKANMRHAQIYALVFAFSQSVVFFMYAIAFYLGSIFVNNHSMDPLAVYRVFFAMVFCGQAVGQISSFIPDVVKSRLAASLIFHMIEYPTLIDSLSDWGIMHKVTGNINFNNVHFAYPTRSHNRILSGINLNVKAGETVALVGFSGCGKSTIMALLERWYNPLKGHITIDGVSIRDLNIHSLREQVCIVSQEPILFDTTIEGNIVYGLDGPVTHDVVVAACEQANIHSFILGLPEGYQTRVGEKGTQLSGGQKQRIAIARALVRQPAVLLLDEATSALDSESEKVVQDALEKAKQGRTCLVIAHRLSTVQNADKIVVINDGGVAEQGTHEQLYRKGGIYRALCDTQFLDEKSKSTE</sequence>
<keyword evidence="14" id="KW-1185">Reference proteome</keyword>
<dbReference type="GO" id="GO:0016887">
    <property type="term" value="F:ATP hydrolysis activity"/>
    <property type="evidence" value="ECO:0007669"/>
    <property type="project" value="InterPro"/>
</dbReference>
<feature type="transmembrane region" description="Helical" evidence="11">
    <location>
        <begin position="869"/>
        <end position="887"/>
    </location>
</feature>
<evidence type="ECO:0000256" key="6">
    <source>
        <dbReference type="ARBA" id="ARBA00022741"/>
    </source>
</evidence>
<feature type="transmembrane region" description="Helical" evidence="11">
    <location>
        <begin position="747"/>
        <end position="770"/>
    </location>
</feature>
<feature type="domain" description="ABC transporter" evidence="12">
    <location>
        <begin position="1070"/>
        <end position="1307"/>
    </location>
</feature>
<dbReference type="InterPro" id="IPR011527">
    <property type="entry name" value="ABC1_TM_dom"/>
</dbReference>
<feature type="transmembrane region" description="Helical" evidence="11">
    <location>
        <begin position="310"/>
        <end position="336"/>
    </location>
</feature>
<proteinExistence type="inferred from homology"/>
<dbReference type="GO" id="GO:0015421">
    <property type="term" value="F:ABC-type oligopeptide transporter activity"/>
    <property type="evidence" value="ECO:0007669"/>
    <property type="project" value="TreeGrafter"/>
</dbReference>
<dbReference type="FunFam" id="1.20.1560.10:FF:000009">
    <property type="entry name" value="ABC transporter B family member 1"/>
    <property type="match status" value="1"/>
</dbReference>
<feature type="transmembrane region" description="Helical" evidence="11">
    <location>
        <begin position="973"/>
        <end position="997"/>
    </location>
</feature>
<dbReference type="FunFam" id="3.40.50.300:FF:000916">
    <property type="entry name" value="ABC transporter B family member 9"/>
    <property type="match status" value="1"/>
</dbReference>
<dbReference type="GO" id="GO:0005524">
    <property type="term" value="F:ATP binding"/>
    <property type="evidence" value="ECO:0007669"/>
    <property type="project" value="UniProtKB-KW"/>
</dbReference>
<dbReference type="SMART" id="SM00382">
    <property type="entry name" value="AAA"/>
    <property type="match status" value="2"/>
</dbReference>
<dbReference type="SUPFAM" id="SSF52540">
    <property type="entry name" value="P-loop containing nucleoside triphosphate hydrolases"/>
    <property type="match status" value="2"/>
</dbReference>
<dbReference type="PANTHER" id="PTHR43394:SF27">
    <property type="entry name" value="ATP-DEPENDENT TRANSLOCASE ABCB1-LIKE"/>
    <property type="match status" value="1"/>
</dbReference>
<dbReference type="PROSITE" id="PS50893">
    <property type="entry name" value="ABC_TRANSPORTER_2"/>
    <property type="match status" value="2"/>
</dbReference>
<feature type="transmembrane region" description="Helical" evidence="11">
    <location>
        <begin position="208"/>
        <end position="228"/>
    </location>
</feature>
<evidence type="ECO:0000256" key="10">
    <source>
        <dbReference type="SAM" id="MobiDB-lite"/>
    </source>
</evidence>
<dbReference type="Proteomes" id="UP000492821">
    <property type="component" value="Unassembled WGS sequence"/>
</dbReference>
<dbReference type="InterPro" id="IPR003593">
    <property type="entry name" value="AAA+_ATPase"/>
</dbReference>
<dbReference type="CDD" id="cd03249">
    <property type="entry name" value="ABC_MTABC3_MDL1_MDL2"/>
    <property type="match status" value="2"/>
</dbReference>
<keyword evidence="3" id="KW-0813">Transport</keyword>
<dbReference type="Gene3D" id="1.20.1560.10">
    <property type="entry name" value="ABC transporter type 1, transmembrane domain"/>
    <property type="match status" value="1"/>
</dbReference>
<keyword evidence="8 11" id="KW-1133">Transmembrane helix</keyword>
<reference evidence="14" key="1">
    <citation type="journal article" date="2013" name="Genetics">
        <title>The draft genome and transcriptome of Panagrellus redivivus are shaped by the harsh demands of a free-living lifestyle.</title>
        <authorList>
            <person name="Srinivasan J."/>
            <person name="Dillman A.R."/>
            <person name="Macchietto M.G."/>
            <person name="Heikkinen L."/>
            <person name="Lakso M."/>
            <person name="Fracchia K.M."/>
            <person name="Antoshechkin I."/>
            <person name="Mortazavi A."/>
            <person name="Wong G."/>
            <person name="Sternberg P.W."/>
        </authorList>
    </citation>
    <scope>NUCLEOTIDE SEQUENCE [LARGE SCALE GENOMIC DNA]</scope>
    <source>
        <strain evidence="14">MT8872</strain>
    </source>
</reference>
<feature type="domain" description="ABC transmembrane type-1" evidence="13">
    <location>
        <begin position="751"/>
        <end position="1036"/>
    </location>
</feature>
<evidence type="ECO:0000256" key="11">
    <source>
        <dbReference type="SAM" id="Phobius"/>
    </source>
</evidence>
<dbReference type="WBParaSite" id="Pan_g22409.t1">
    <property type="protein sequence ID" value="Pan_g22409.t1"/>
    <property type="gene ID" value="Pan_g22409"/>
</dbReference>
<accession>A0A7E4VKT7</accession>
<dbReference type="Pfam" id="PF00005">
    <property type="entry name" value="ABC_tran"/>
    <property type="match status" value="2"/>
</dbReference>
<comment type="similarity">
    <text evidence="2">Belongs to the ABC transporter superfamily. ABCB family. Multidrug resistance exporter (TC 3.A.1.201) subfamily.</text>
</comment>
<feature type="transmembrane region" description="Helical" evidence="11">
    <location>
        <begin position="790"/>
        <end position="814"/>
    </location>
</feature>
<evidence type="ECO:0000256" key="9">
    <source>
        <dbReference type="ARBA" id="ARBA00023136"/>
    </source>
</evidence>
<evidence type="ECO:0000256" key="4">
    <source>
        <dbReference type="ARBA" id="ARBA00022692"/>
    </source>
</evidence>
<feature type="transmembrane region" description="Helical" evidence="11">
    <location>
        <begin position="63"/>
        <end position="87"/>
    </location>
</feature>
<dbReference type="SUPFAM" id="SSF90123">
    <property type="entry name" value="ABC transporter transmembrane region"/>
    <property type="match status" value="2"/>
</dbReference>
<dbReference type="Gene3D" id="3.40.50.300">
    <property type="entry name" value="P-loop containing nucleotide triphosphate hydrolases"/>
    <property type="match status" value="2"/>
</dbReference>
<feature type="region of interest" description="Disordered" evidence="10">
    <location>
        <begin position="672"/>
        <end position="697"/>
    </location>
</feature>
<feature type="transmembrane region" description="Helical" evidence="11">
    <location>
        <begin position="134"/>
        <end position="154"/>
    </location>
</feature>
<evidence type="ECO:0000313" key="14">
    <source>
        <dbReference type="Proteomes" id="UP000492821"/>
    </source>
</evidence>
<feature type="transmembrane region" description="Helical" evidence="11">
    <location>
        <begin position="348"/>
        <end position="368"/>
    </location>
</feature>
<dbReference type="GO" id="GO:0005743">
    <property type="term" value="C:mitochondrial inner membrane"/>
    <property type="evidence" value="ECO:0007669"/>
    <property type="project" value="TreeGrafter"/>
</dbReference>
<evidence type="ECO:0000256" key="5">
    <source>
        <dbReference type="ARBA" id="ARBA00022737"/>
    </source>
</evidence>
<dbReference type="PANTHER" id="PTHR43394">
    <property type="entry name" value="ATP-DEPENDENT PERMEASE MDL1, MITOCHONDRIAL"/>
    <property type="match status" value="1"/>
</dbReference>